<evidence type="ECO:0000256" key="8">
    <source>
        <dbReference type="SAM" id="Phobius"/>
    </source>
</evidence>
<evidence type="ECO:0000313" key="11">
    <source>
        <dbReference type="Proteomes" id="UP000295345"/>
    </source>
</evidence>
<dbReference type="GO" id="GO:0009028">
    <property type="term" value="F:tartronate-semialdehyde synthase activity"/>
    <property type="evidence" value="ECO:0007669"/>
    <property type="project" value="UniProtKB-EC"/>
</dbReference>
<keyword evidence="10" id="KW-0436">Ligase</keyword>
<accession>A0A4R4T1P4</accession>
<comment type="catalytic activity">
    <reaction evidence="7">
        <text>2 pyruvate + H(+) = (2S)-2-acetolactate + CO2</text>
        <dbReference type="Rhea" id="RHEA:25249"/>
        <dbReference type="ChEBI" id="CHEBI:15361"/>
        <dbReference type="ChEBI" id="CHEBI:15378"/>
        <dbReference type="ChEBI" id="CHEBI:16526"/>
        <dbReference type="ChEBI" id="CHEBI:58476"/>
        <dbReference type="EC" id="2.2.1.6"/>
    </reaction>
</comment>
<dbReference type="GO" id="GO:0016874">
    <property type="term" value="F:ligase activity"/>
    <property type="evidence" value="ECO:0007669"/>
    <property type="project" value="UniProtKB-KW"/>
</dbReference>
<keyword evidence="3 8" id="KW-0812">Transmembrane</keyword>
<dbReference type="InterPro" id="IPR012001">
    <property type="entry name" value="Thiamin_PyroP_enz_TPP-bd_dom"/>
</dbReference>
<keyword evidence="6 8" id="KW-0472">Membrane</keyword>
<gene>
    <name evidence="10" type="primary">gcl</name>
    <name evidence="10" type="ORF">E1283_27615</name>
</gene>
<comment type="similarity">
    <text evidence="2">Belongs to the TPP enzyme family.</text>
</comment>
<evidence type="ECO:0000256" key="4">
    <source>
        <dbReference type="ARBA" id="ARBA00022989"/>
    </source>
</evidence>
<protein>
    <submittedName>
        <fullName evidence="10">Glyoxylate carboligase</fullName>
        <ecNumber evidence="10">4.1.1.47</ecNumber>
    </submittedName>
</protein>
<feature type="transmembrane region" description="Helical" evidence="8">
    <location>
        <begin position="332"/>
        <end position="356"/>
    </location>
</feature>
<dbReference type="SUPFAM" id="SSF52467">
    <property type="entry name" value="DHS-like NAD/FAD-binding domain"/>
    <property type="match status" value="1"/>
</dbReference>
<dbReference type="FunFam" id="3.40.50.1220:FF:000008">
    <property type="entry name" value="Acetolactate synthase"/>
    <property type="match status" value="1"/>
</dbReference>
<evidence type="ECO:0000256" key="7">
    <source>
        <dbReference type="ARBA" id="ARBA00048670"/>
    </source>
</evidence>
<keyword evidence="10" id="KW-0456">Lyase</keyword>
<evidence type="ECO:0000256" key="2">
    <source>
        <dbReference type="ARBA" id="ARBA00007812"/>
    </source>
</evidence>
<dbReference type="Gene3D" id="3.40.50.1220">
    <property type="entry name" value="TPP-binding domain"/>
    <property type="match status" value="1"/>
</dbReference>
<dbReference type="OrthoDB" id="4494979at2"/>
<sequence>MTERGGMVEAHRTDTPSSRDFRLLWTASVSDSLGTQTSGVVLPLLLLALGHTAAVAGAVVSASLAAGLLAGPFAAVLADRGSRRAVMTWCALTAAAAMGAIALLAALPRPPLAALVTAVAVERVATACYAAAAQGWVAAVVPPTGYPRAVARLQAGEQGAQVVGPVLGGALFGTARWLPFLVDAVSYAVAVCCVRGTRASLAPGAAGRDEARDDGRDEARRGARAVVADLREGLRFVWAEPFLRAVLWWMTGVNGVLAALYYGAVFTLDRHGAGTAAIGTVLAVSGAAGVAGALLAPRLAARIPAARLAALVSWAVVLVALGLTAATRPWTYGVLFAAVSLLVPTLAVLLAARAIAVTPAAFQSRVGTVLNTASGAVATVAPLATGVLVAAVGGAAVALAAAGVMALVAGYASRVLGPLLRAAAARGAAAAPASRVRPVPDPRPRGSHTMARVPVMRAVVDVLVSEGVDVAFGCPGAAILPLYAALEKSDIRHLIVRHEEGATHMADGWARTNGRVGVAVGTSGPAGTNMITGLYTAQADSIPILCVTGQAVSDKLHQEAFQAVDIVAIATPVTKWAVQVKEAAQAPWIFREAFRIARSGRPGPVLIDLPLDVQRQEIEWDPELDAPLPVPRVEPHRPRVERALDMLLAAERPLVLAGGGVILGDAHEPLRELAELLGVPVQTTLMGKGSFPEDHELFAGMTGIQTSQRYGNQSFLESDLVLALGARFGDRHTGALDVYRGGRRFIHVDIEPTQIGRVFGPDLGIVSDTRLFLDALLDAARERGTRGDHAAWVARVGELRRTLTRRDDYDTVPIKAPRVYREINAVFPPDAYFVTAIGLYQIWGGQFQRAHLPRHYQVCGQAGPLGWEIPAAIGVKSAVPDAEVVAVVGDYSFQFLVEELAVAAQYDIPFVIIMLNNEYLGLIRQAEADALGMETEVDIHYDEYGTDNVRIMEAYGCRGRRVHEPGDLAGTIEWARREAAATSRPVLVEVMIEREATTARGLRIDAMTEPEPVPHA</sequence>
<dbReference type="GO" id="GO:0005948">
    <property type="term" value="C:acetolactate synthase complex"/>
    <property type="evidence" value="ECO:0007669"/>
    <property type="project" value="TreeGrafter"/>
</dbReference>
<dbReference type="InterPro" id="IPR011701">
    <property type="entry name" value="MFS"/>
</dbReference>
<dbReference type="GO" id="GO:0050660">
    <property type="term" value="F:flavin adenine dinucleotide binding"/>
    <property type="evidence" value="ECO:0007669"/>
    <property type="project" value="TreeGrafter"/>
</dbReference>
<dbReference type="Proteomes" id="UP000295345">
    <property type="component" value="Unassembled WGS sequence"/>
</dbReference>
<evidence type="ECO:0000313" key="10">
    <source>
        <dbReference type="EMBL" id="TDC68289.1"/>
    </source>
</evidence>
<dbReference type="Gene3D" id="3.40.50.970">
    <property type="match status" value="2"/>
</dbReference>
<dbReference type="GO" id="GO:0005886">
    <property type="term" value="C:plasma membrane"/>
    <property type="evidence" value="ECO:0007669"/>
    <property type="project" value="UniProtKB-SubCell"/>
</dbReference>
<comment type="caution">
    <text evidence="10">The sequence shown here is derived from an EMBL/GenBank/DDBJ whole genome shotgun (WGS) entry which is preliminary data.</text>
</comment>
<evidence type="ECO:0000256" key="6">
    <source>
        <dbReference type="ARBA" id="ARBA00023136"/>
    </source>
</evidence>
<dbReference type="PROSITE" id="PS50850">
    <property type="entry name" value="MFS"/>
    <property type="match status" value="1"/>
</dbReference>
<feature type="transmembrane region" description="Helical" evidence="8">
    <location>
        <begin position="245"/>
        <end position="264"/>
    </location>
</feature>
<feature type="transmembrane region" description="Helical" evidence="8">
    <location>
        <begin position="53"/>
        <end position="78"/>
    </location>
</feature>
<feature type="transmembrane region" description="Helical" evidence="8">
    <location>
        <begin position="85"/>
        <end position="107"/>
    </location>
</feature>
<organism evidence="10 11">
    <name type="scientific">Streptomyces hainanensis</name>
    <dbReference type="NCBI Taxonomy" id="402648"/>
    <lineage>
        <taxon>Bacteria</taxon>
        <taxon>Bacillati</taxon>
        <taxon>Actinomycetota</taxon>
        <taxon>Actinomycetes</taxon>
        <taxon>Kitasatosporales</taxon>
        <taxon>Streptomycetaceae</taxon>
        <taxon>Streptomyces</taxon>
    </lineage>
</organism>
<comment type="subcellular location">
    <subcellularLocation>
        <location evidence="1">Cell membrane</location>
        <topology evidence="1">Multi-pass membrane protein</topology>
    </subcellularLocation>
</comment>
<dbReference type="GO" id="GO:0000287">
    <property type="term" value="F:magnesium ion binding"/>
    <property type="evidence" value="ECO:0007669"/>
    <property type="project" value="InterPro"/>
</dbReference>
<dbReference type="CDD" id="cd07035">
    <property type="entry name" value="TPP_PYR_POX_like"/>
    <property type="match status" value="1"/>
</dbReference>
<proteinExistence type="inferred from homology"/>
<evidence type="ECO:0000256" key="5">
    <source>
        <dbReference type="ARBA" id="ARBA00023052"/>
    </source>
</evidence>
<dbReference type="NCBIfam" id="NF008431">
    <property type="entry name" value="PRK11269.1"/>
    <property type="match status" value="1"/>
</dbReference>
<dbReference type="Gene3D" id="1.20.1250.20">
    <property type="entry name" value="MFS general substrate transporter like domains"/>
    <property type="match status" value="1"/>
</dbReference>
<dbReference type="Pfam" id="PF00205">
    <property type="entry name" value="TPP_enzyme_M"/>
    <property type="match status" value="1"/>
</dbReference>
<dbReference type="FunFam" id="3.40.50.970:FF:000007">
    <property type="entry name" value="Acetolactate synthase"/>
    <property type="match status" value="1"/>
</dbReference>
<feature type="transmembrane region" description="Helical" evidence="8">
    <location>
        <begin position="276"/>
        <end position="296"/>
    </location>
</feature>
<keyword evidence="5" id="KW-0786">Thiamine pyrophosphate</keyword>
<dbReference type="InterPro" id="IPR036259">
    <property type="entry name" value="MFS_trans_sf"/>
</dbReference>
<reference evidence="10 11" key="1">
    <citation type="submission" date="2019-03" db="EMBL/GenBank/DDBJ databases">
        <title>Draft genome sequences of novel Actinobacteria.</title>
        <authorList>
            <person name="Sahin N."/>
            <person name="Ay H."/>
            <person name="Saygin H."/>
        </authorList>
    </citation>
    <scope>NUCLEOTIDE SEQUENCE [LARGE SCALE GENOMIC DNA]</scope>
    <source>
        <strain evidence="10 11">DSM 41900</strain>
    </source>
</reference>
<evidence type="ECO:0000259" key="9">
    <source>
        <dbReference type="PROSITE" id="PS50850"/>
    </source>
</evidence>
<dbReference type="PANTHER" id="PTHR18968:SF14">
    <property type="entry name" value="GLYOXYLATE CARBOLIGASE"/>
    <property type="match status" value="1"/>
</dbReference>
<dbReference type="GO" id="GO:0009099">
    <property type="term" value="P:L-valine biosynthetic process"/>
    <property type="evidence" value="ECO:0007669"/>
    <property type="project" value="TreeGrafter"/>
</dbReference>
<keyword evidence="4 8" id="KW-1133">Transmembrane helix</keyword>
<name>A0A4R4T1P4_9ACTN</name>
<feature type="transmembrane region" description="Helical" evidence="8">
    <location>
        <begin position="308"/>
        <end position="326"/>
    </location>
</feature>
<dbReference type="InterPro" id="IPR011766">
    <property type="entry name" value="TPP_enzyme_TPP-bd"/>
</dbReference>
<dbReference type="GO" id="GO:0030976">
    <property type="term" value="F:thiamine pyrophosphate binding"/>
    <property type="evidence" value="ECO:0007669"/>
    <property type="project" value="InterPro"/>
</dbReference>
<dbReference type="EC" id="4.1.1.47" evidence="10"/>
<dbReference type="Pfam" id="PF07690">
    <property type="entry name" value="MFS_1"/>
    <property type="match status" value="1"/>
</dbReference>
<dbReference type="AlphaFoldDB" id="A0A4R4T1P4"/>
<dbReference type="InterPro" id="IPR029061">
    <property type="entry name" value="THDP-binding"/>
</dbReference>
<dbReference type="GO" id="GO:0022857">
    <property type="term" value="F:transmembrane transporter activity"/>
    <property type="evidence" value="ECO:0007669"/>
    <property type="project" value="InterPro"/>
</dbReference>
<dbReference type="InterPro" id="IPR020846">
    <property type="entry name" value="MFS_dom"/>
</dbReference>
<dbReference type="GO" id="GO:0009097">
    <property type="term" value="P:isoleucine biosynthetic process"/>
    <property type="evidence" value="ECO:0007669"/>
    <property type="project" value="TreeGrafter"/>
</dbReference>
<dbReference type="InterPro" id="IPR012000">
    <property type="entry name" value="Thiamin_PyroP_enz_cen_dom"/>
</dbReference>
<dbReference type="SUPFAM" id="SSF103473">
    <property type="entry name" value="MFS general substrate transporter"/>
    <property type="match status" value="1"/>
</dbReference>
<feature type="domain" description="Major facilitator superfamily (MFS) profile" evidence="9">
    <location>
        <begin position="20"/>
        <end position="421"/>
    </location>
</feature>
<dbReference type="InterPro" id="IPR029035">
    <property type="entry name" value="DHS-like_NAD/FAD-binding_dom"/>
</dbReference>
<keyword evidence="11" id="KW-1185">Reference proteome</keyword>
<dbReference type="Pfam" id="PF02776">
    <property type="entry name" value="TPP_enzyme_N"/>
    <property type="match status" value="1"/>
</dbReference>
<feature type="transmembrane region" description="Helical" evidence="8">
    <location>
        <begin position="395"/>
        <end position="412"/>
    </location>
</feature>
<dbReference type="InterPro" id="IPR045229">
    <property type="entry name" value="TPP_enz"/>
</dbReference>
<dbReference type="EMBL" id="SMKI01000382">
    <property type="protein sequence ID" value="TDC68289.1"/>
    <property type="molecule type" value="Genomic_DNA"/>
</dbReference>
<dbReference type="SUPFAM" id="SSF52518">
    <property type="entry name" value="Thiamin diphosphate-binding fold (THDP-binding)"/>
    <property type="match status" value="2"/>
</dbReference>
<dbReference type="GO" id="GO:0003984">
    <property type="term" value="F:acetolactate synthase activity"/>
    <property type="evidence" value="ECO:0007669"/>
    <property type="project" value="UniProtKB-EC"/>
</dbReference>
<evidence type="ECO:0000256" key="1">
    <source>
        <dbReference type="ARBA" id="ARBA00004651"/>
    </source>
</evidence>
<dbReference type="PANTHER" id="PTHR18968">
    <property type="entry name" value="THIAMINE PYROPHOSPHATE ENZYMES"/>
    <property type="match status" value="1"/>
</dbReference>
<evidence type="ECO:0000256" key="3">
    <source>
        <dbReference type="ARBA" id="ARBA00022692"/>
    </source>
</evidence>
<dbReference type="Pfam" id="PF02775">
    <property type="entry name" value="TPP_enzyme_C"/>
    <property type="match status" value="1"/>
</dbReference>